<dbReference type="HOGENOM" id="CLU_2961492_0_0_1"/>
<organism evidence="1 2">
    <name type="scientific">Paxillus rubicundulus Ve08.2h10</name>
    <dbReference type="NCBI Taxonomy" id="930991"/>
    <lineage>
        <taxon>Eukaryota</taxon>
        <taxon>Fungi</taxon>
        <taxon>Dikarya</taxon>
        <taxon>Basidiomycota</taxon>
        <taxon>Agaricomycotina</taxon>
        <taxon>Agaricomycetes</taxon>
        <taxon>Agaricomycetidae</taxon>
        <taxon>Boletales</taxon>
        <taxon>Paxilineae</taxon>
        <taxon>Paxillaceae</taxon>
        <taxon>Paxillus</taxon>
    </lineage>
</organism>
<accession>A0A0D0D0H2</accession>
<keyword evidence="2" id="KW-1185">Reference proteome</keyword>
<dbReference type="AlphaFoldDB" id="A0A0D0D0H2"/>
<sequence>MQIPPVLISSVLVAEETAQSMRIPIGLFATKDGKIVDTNTLLGCRAGANLIYHHFALKN</sequence>
<dbReference type="InParanoid" id="A0A0D0D0H2"/>
<reference evidence="2" key="2">
    <citation type="submission" date="2015-01" db="EMBL/GenBank/DDBJ databases">
        <title>Evolutionary Origins and Diversification of the Mycorrhizal Mutualists.</title>
        <authorList>
            <consortium name="DOE Joint Genome Institute"/>
            <consortium name="Mycorrhizal Genomics Consortium"/>
            <person name="Kohler A."/>
            <person name="Kuo A."/>
            <person name="Nagy L.G."/>
            <person name="Floudas D."/>
            <person name="Copeland A."/>
            <person name="Barry K.W."/>
            <person name="Cichocki N."/>
            <person name="Veneault-Fourrey C."/>
            <person name="LaButti K."/>
            <person name="Lindquist E.A."/>
            <person name="Lipzen A."/>
            <person name="Lundell T."/>
            <person name="Morin E."/>
            <person name="Murat C."/>
            <person name="Riley R."/>
            <person name="Ohm R."/>
            <person name="Sun H."/>
            <person name="Tunlid A."/>
            <person name="Henrissat B."/>
            <person name="Grigoriev I.V."/>
            <person name="Hibbett D.S."/>
            <person name="Martin F."/>
        </authorList>
    </citation>
    <scope>NUCLEOTIDE SEQUENCE [LARGE SCALE GENOMIC DNA]</scope>
    <source>
        <strain evidence="2">Ve08.2h10</strain>
    </source>
</reference>
<name>A0A0D0D0H2_9AGAM</name>
<dbReference type="EMBL" id="KN827167">
    <property type="protein sequence ID" value="KIK77051.1"/>
    <property type="molecule type" value="Genomic_DNA"/>
</dbReference>
<reference evidence="1 2" key="1">
    <citation type="submission" date="2014-04" db="EMBL/GenBank/DDBJ databases">
        <authorList>
            <consortium name="DOE Joint Genome Institute"/>
            <person name="Kuo A."/>
            <person name="Kohler A."/>
            <person name="Jargeat P."/>
            <person name="Nagy L.G."/>
            <person name="Floudas D."/>
            <person name="Copeland A."/>
            <person name="Barry K.W."/>
            <person name="Cichocki N."/>
            <person name="Veneault-Fourrey C."/>
            <person name="LaButti K."/>
            <person name="Lindquist E.A."/>
            <person name="Lipzen A."/>
            <person name="Lundell T."/>
            <person name="Morin E."/>
            <person name="Murat C."/>
            <person name="Sun H."/>
            <person name="Tunlid A."/>
            <person name="Henrissat B."/>
            <person name="Grigoriev I.V."/>
            <person name="Hibbett D.S."/>
            <person name="Martin F."/>
            <person name="Nordberg H.P."/>
            <person name="Cantor M.N."/>
            <person name="Hua S.X."/>
        </authorList>
    </citation>
    <scope>NUCLEOTIDE SEQUENCE [LARGE SCALE GENOMIC DNA]</scope>
    <source>
        <strain evidence="1 2">Ve08.2h10</strain>
    </source>
</reference>
<evidence type="ECO:0000313" key="2">
    <source>
        <dbReference type="Proteomes" id="UP000054538"/>
    </source>
</evidence>
<evidence type="ECO:0000313" key="1">
    <source>
        <dbReference type="EMBL" id="KIK77051.1"/>
    </source>
</evidence>
<protein>
    <submittedName>
        <fullName evidence="1">Uncharacterized protein</fullName>
    </submittedName>
</protein>
<gene>
    <name evidence="1" type="ORF">PAXRUDRAFT_167999</name>
</gene>
<proteinExistence type="predicted"/>
<dbReference type="Proteomes" id="UP000054538">
    <property type="component" value="Unassembled WGS sequence"/>
</dbReference>
<dbReference type="OrthoDB" id="10377833at2759"/>